<protein>
    <submittedName>
        <fullName evidence="1">DUF2000 domain-containing protein</fullName>
    </submittedName>
</protein>
<dbReference type="EMBL" id="CP041764">
    <property type="protein sequence ID" value="QHA89394.1"/>
    <property type="molecule type" value="Genomic_DNA"/>
</dbReference>
<dbReference type="Gene3D" id="3.40.1490.10">
    <property type="entry name" value="Bit1"/>
    <property type="match status" value="1"/>
</dbReference>
<accession>A0ABX6GSY0</accession>
<dbReference type="InterPro" id="IPR018988">
    <property type="entry name" value="DUF2000"/>
</dbReference>
<gene>
    <name evidence="1" type="ORF">FO014_21705</name>
</gene>
<proteinExistence type="predicted"/>
<evidence type="ECO:0000313" key="2">
    <source>
        <dbReference type="Proteomes" id="UP000430368"/>
    </source>
</evidence>
<dbReference type="SUPFAM" id="SSF102462">
    <property type="entry name" value="Peptidyl-tRNA hydrolase II"/>
    <property type="match status" value="1"/>
</dbReference>
<sequence length="136" mass="14675">MFDSKIAFIVRDDLAAWQRLNVVAFLATGIAAAAPEILGERYVDAHGRHYGAISGQPMLIFEADIAGLQTSHRKGLERELTLIPYVHAMFTTGHDEANRQAFLAEDADNLNLVGLALLGPKKAVDKAIKGLALHGA</sequence>
<name>A0ABX6GSY0_9GAMM</name>
<organism evidence="1 2">
    <name type="scientific">Serratia rhizosphaerae</name>
    <dbReference type="NCBI Taxonomy" id="2597702"/>
    <lineage>
        <taxon>Bacteria</taxon>
        <taxon>Pseudomonadati</taxon>
        <taxon>Pseudomonadota</taxon>
        <taxon>Gammaproteobacteria</taxon>
        <taxon>Enterobacterales</taxon>
        <taxon>Yersiniaceae</taxon>
        <taxon>Serratia</taxon>
    </lineage>
</organism>
<dbReference type="Pfam" id="PF09391">
    <property type="entry name" value="DUF2000"/>
    <property type="match status" value="1"/>
</dbReference>
<dbReference type="InterPro" id="IPR023476">
    <property type="entry name" value="Pep_tRNA_hydro_II_dom_sf"/>
</dbReference>
<reference evidence="1 2" key="1">
    <citation type="submission" date="2019-07" db="EMBL/GenBank/DDBJ databases">
        <title>Serratia dokdonensis sp. nov., an elicitor of systemic resistance in Nicotiana Tabacum.</title>
        <authorList>
            <person name="Son J.-S."/>
            <person name="Hwang Y.-J."/>
            <person name="Lee S.-Y."/>
            <person name="Ghim S.-Y."/>
        </authorList>
    </citation>
    <scope>NUCLEOTIDE SEQUENCE [LARGE SCALE GENOMIC DNA]</scope>
    <source>
        <strain evidence="1 2">KUDC3025</strain>
    </source>
</reference>
<keyword evidence="2" id="KW-1185">Reference proteome</keyword>
<evidence type="ECO:0000313" key="1">
    <source>
        <dbReference type="EMBL" id="QHA89394.1"/>
    </source>
</evidence>
<dbReference type="Proteomes" id="UP000430368">
    <property type="component" value="Chromosome"/>
</dbReference>
<dbReference type="RefSeq" id="WP_111737046.1">
    <property type="nucleotide sequence ID" value="NZ_CP041764.1"/>
</dbReference>